<dbReference type="NCBIfam" id="TIGR02001">
    <property type="entry name" value="gcw_chp"/>
    <property type="match status" value="1"/>
</dbReference>
<gene>
    <name evidence="2" type="ORF">JN10_1024</name>
</gene>
<reference evidence="2 3" key="1">
    <citation type="submission" date="2019-07" db="EMBL/GenBank/DDBJ databases">
        <title>Genomic Encyclopedia of Archaeal and Bacterial Type Strains, Phase II (KMG-II): from individual species to whole genera.</title>
        <authorList>
            <person name="Goeker M."/>
        </authorList>
    </citation>
    <scope>NUCLEOTIDE SEQUENCE [LARGE SCALE GENOMIC DNA]</scope>
    <source>
        <strain evidence="2 3">ATCC BAA-2084</strain>
    </source>
</reference>
<dbReference type="Proteomes" id="UP000320547">
    <property type="component" value="Unassembled WGS sequence"/>
</dbReference>
<evidence type="ECO:0000256" key="1">
    <source>
        <dbReference type="SAM" id="SignalP"/>
    </source>
</evidence>
<feature type="chain" id="PRO_5022213207" evidence="1">
    <location>
        <begin position="27"/>
        <end position="287"/>
    </location>
</feature>
<name>A0A562UUV6_9SPHN</name>
<dbReference type="Pfam" id="PF09694">
    <property type="entry name" value="Gcw_chp"/>
    <property type="match status" value="1"/>
</dbReference>
<accession>A0A562UUV6</accession>
<dbReference type="InterPro" id="IPR010239">
    <property type="entry name" value="CHP02001"/>
</dbReference>
<dbReference type="EMBL" id="VLLK01000001">
    <property type="protein sequence ID" value="TWJ09391.1"/>
    <property type="molecule type" value="Genomic_DNA"/>
</dbReference>
<dbReference type="OrthoDB" id="9793561at2"/>
<dbReference type="RefSeq" id="WP_067601436.1">
    <property type="nucleotide sequence ID" value="NZ_CP015963.1"/>
</dbReference>
<evidence type="ECO:0000313" key="3">
    <source>
        <dbReference type="Proteomes" id="UP000320547"/>
    </source>
</evidence>
<keyword evidence="3" id="KW-1185">Reference proteome</keyword>
<comment type="caution">
    <text evidence="2">The sequence shown here is derived from an EMBL/GenBank/DDBJ whole genome shotgun (WGS) entry which is preliminary data.</text>
</comment>
<protein>
    <submittedName>
        <fullName evidence="2">Uncharacterized protein (TIGR02001 family)</fullName>
    </submittedName>
</protein>
<feature type="signal peptide" evidence="1">
    <location>
        <begin position="1"/>
        <end position="26"/>
    </location>
</feature>
<dbReference type="STRING" id="476157.GCA_001663155_02327"/>
<evidence type="ECO:0000313" key="2">
    <source>
        <dbReference type="EMBL" id="TWJ09391.1"/>
    </source>
</evidence>
<keyword evidence="1" id="KW-0732">Signal</keyword>
<dbReference type="AlphaFoldDB" id="A0A562UUV6"/>
<organism evidence="2 3">
    <name type="scientific">Altererythrobacter ishigakiensis</name>
    <dbReference type="NCBI Taxonomy" id="476157"/>
    <lineage>
        <taxon>Bacteria</taxon>
        <taxon>Pseudomonadati</taxon>
        <taxon>Pseudomonadota</taxon>
        <taxon>Alphaproteobacteria</taxon>
        <taxon>Sphingomonadales</taxon>
        <taxon>Erythrobacteraceae</taxon>
        <taxon>Altererythrobacter</taxon>
    </lineage>
</organism>
<proteinExistence type="predicted"/>
<sequence length="287" mass="29300">MLTSVRGAFAATLVSGIALSAAPALANENVSEGEFDLATLEAAADVEIDVSEIAPALEPLAENTVSKVGGDSGITLSGNVALVTEYRFRGVDLSGGEIAIQGGVDLAHDSGFYAGTWASSLDEDTVGYGSTEVDVYAGFGGNLAEGVSFDIGGIVYMYPDAGAGDFDYYEFYGSVGFGFGPAEATVGVAYAPDQDSLGDSDNFYIYTDLAAGIPDTPISLTAHLGYTDGFLTFTDDGKAFDWSIGLDVAVGGPVSIGVSYVGAEGDIPAGAYDYTDDAVVFTLSASI</sequence>